<dbReference type="AlphaFoldDB" id="A0A3M7TP60"/>
<accession>A0A3M7TP60</accession>
<evidence type="ECO:0000256" key="1">
    <source>
        <dbReference type="SAM" id="Phobius"/>
    </source>
</evidence>
<proteinExistence type="predicted"/>
<comment type="caution">
    <text evidence="2">The sequence shown here is derived from an EMBL/GenBank/DDBJ whole genome shotgun (WGS) entry which is preliminary data.</text>
</comment>
<evidence type="ECO:0000313" key="2">
    <source>
        <dbReference type="EMBL" id="RNA66797.1"/>
    </source>
</evidence>
<feature type="transmembrane region" description="Helical" evidence="1">
    <location>
        <begin position="12"/>
        <end position="36"/>
    </location>
</feature>
<keyword evidence="1" id="KW-0472">Membrane</keyword>
<dbReference type="EMBL" id="RHIB01000003">
    <property type="protein sequence ID" value="RNA66797.1"/>
    <property type="molecule type" value="Genomic_DNA"/>
</dbReference>
<dbReference type="Proteomes" id="UP000278746">
    <property type="component" value="Unassembled WGS sequence"/>
</dbReference>
<dbReference type="Pfam" id="PF10960">
    <property type="entry name" value="Holin_BhlA"/>
    <property type="match status" value="1"/>
</dbReference>
<sequence>MWDSLISYGIQTGLGIFGLLFVMLLGTAIYGVRWVFKMNNEREQRYISVIEKQAESLKSLDEAQRDIKQIKEYIYRQRP</sequence>
<dbReference type="OrthoDB" id="2897849at2"/>
<keyword evidence="1" id="KW-0812">Transmembrane</keyword>
<reference evidence="2 3" key="1">
    <citation type="submission" date="2018-10" db="EMBL/GenBank/DDBJ databases">
        <title>Bacillus Keqinensis sp. nov., a moderately halophilic bacterium isolated from a saline-alkaline lake.</title>
        <authorList>
            <person name="Wang H."/>
        </authorList>
    </citation>
    <scope>NUCLEOTIDE SEQUENCE [LARGE SCALE GENOMIC DNA]</scope>
    <source>
        <strain evidence="2 3">KQ-3</strain>
    </source>
</reference>
<protein>
    <submittedName>
        <fullName evidence="2">Uncharacterized protein</fullName>
    </submittedName>
</protein>
<organism evidence="2 3">
    <name type="scientific">Alteribacter keqinensis</name>
    <dbReference type="NCBI Taxonomy" id="2483800"/>
    <lineage>
        <taxon>Bacteria</taxon>
        <taxon>Bacillati</taxon>
        <taxon>Bacillota</taxon>
        <taxon>Bacilli</taxon>
        <taxon>Bacillales</taxon>
        <taxon>Bacillaceae</taxon>
        <taxon>Alteribacter</taxon>
    </lineage>
</organism>
<gene>
    <name evidence="2" type="ORF">EBO34_16450</name>
</gene>
<keyword evidence="1" id="KW-1133">Transmembrane helix</keyword>
<keyword evidence="3" id="KW-1185">Reference proteome</keyword>
<evidence type="ECO:0000313" key="3">
    <source>
        <dbReference type="Proteomes" id="UP000278746"/>
    </source>
</evidence>
<name>A0A3M7TP60_9BACI</name>
<dbReference type="InterPro" id="IPR024405">
    <property type="entry name" value="Phage_BhlA/UviB"/>
</dbReference>
<dbReference type="RefSeq" id="WP_122900602.1">
    <property type="nucleotide sequence ID" value="NZ_RHIB01000003.1"/>
</dbReference>